<keyword evidence="3" id="KW-0732">Signal</keyword>
<feature type="signal peptide" evidence="3">
    <location>
        <begin position="1"/>
        <end position="21"/>
    </location>
</feature>
<dbReference type="EMBL" id="MWMH01000005">
    <property type="protein sequence ID" value="OOP72340.1"/>
    <property type="molecule type" value="Genomic_DNA"/>
</dbReference>
<feature type="chain" id="PRO_5039037102" description="N-acetylmuramoyl-L-alanine amidase" evidence="3">
    <location>
        <begin position="22"/>
        <end position="293"/>
    </location>
</feature>
<dbReference type="Pfam" id="PF01473">
    <property type="entry name" value="Choline_bind_1"/>
    <property type="match status" value="1"/>
</dbReference>
<evidence type="ECO:0000256" key="1">
    <source>
        <dbReference type="ARBA" id="ARBA00022737"/>
    </source>
</evidence>
<dbReference type="InterPro" id="IPR018337">
    <property type="entry name" value="Cell_wall/Cho-bd_repeat"/>
</dbReference>
<proteinExistence type="predicted"/>
<protein>
    <recommendedName>
        <fullName evidence="6">N-acetylmuramoyl-L-alanine amidase</fullName>
    </recommendedName>
</protein>
<organism evidence="4 5">
    <name type="scientific">Clostridium beijerinckii</name>
    <name type="common">Clostridium MP</name>
    <dbReference type="NCBI Taxonomy" id="1520"/>
    <lineage>
        <taxon>Bacteria</taxon>
        <taxon>Bacillati</taxon>
        <taxon>Bacillota</taxon>
        <taxon>Clostridia</taxon>
        <taxon>Eubacteriales</taxon>
        <taxon>Clostridiaceae</taxon>
        <taxon>Clostridium</taxon>
    </lineage>
</organism>
<evidence type="ECO:0000256" key="3">
    <source>
        <dbReference type="SAM" id="SignalP"/>
    </source>
</evidence>
<dbReference type="SUPFAM" id="SSF69360">
    <property type="entry name" value="Cell wall binding repeat"/>
    <property type="match status" value="1"/>
</dbReference>
<evidence type="ECO:0000313" key="4">
    <source>
        <dbReference type="EMBL" id="OOP72340.1"/>
    </source>
</evidence>
<evidence type="ECO:0008006" key="6">
    <source>
        <dbReference type="Google" id="ProtNLM"/>
    </source>
</evidence>
<dbReference type="Gene3D" id="2.10.270.20">
    <property type="match status" value="1"/>
</dbReference>
<comment type="caution">
    <text evidence="4">The sequence shown here is derived from an EMBL/GenBank/DDBJ whole genome shotgun (WGS) entry which is preliminary data.</text>
</comment>
<dbReference type="AlphaFoldDB" id="A0A1S9N4A9"/>
<keyword evidence="1" id="KW-0677">Repeat</keyword>
<dbReference type="RefSeq" id="WP_078116155.1">
    <property type="nucleotide sequence ID" value="NZ_MWMH01000005.1"/>
</dbReference>
<sequence>MKNKMLIKTLSLFLTATLLQVSGVSSKLFNDSGIVEVNAATKSYEEKEKHIMSSVEIQGNLIEGQTLTAIVRDASGRDITKYCVIGWECLEYPTSASQSIYGAPSSKDKNKQNQYTLEKEDVGKYIKVIAEGDYVDPNAPAGDFRVATKESSITTKVETNPSTHWQKEIDAYEEFTSTDWYYLNNDGSKVAGWKQIGVDWYYFSPKNMKMQKGWKYINGKWYYLNQINHGEGKMLTDCWIEYVTTHKGQKNTFKFYYLSSDGTMATNTTINGHYLDASGATTDKIDKLLVQNY</sequence>
<feature type="repeat" description="Cell wall-binding" evidence="2">
    <location>
        <begin position="211"/>
        <end position="230"/>
    </location>
</feature>
<dbReference type="Proteomes" id="UP000190959">
    <property type="component" value="Unassembled WGS sequence"/>
</dbReference>
<dbReference type="Pfam" id="PF19085">
    <property type="entry name" value="Choline_bind_2"/>
    <property type="match status" value="1"/>
</dbReference>
<dbReference type="Gene3D" id="2.60.40.2700">
    <property type="match status" value="1"/>
</dbReference>
<accession>A0A1S9N4A9</accession>
<dbReference type="Pfam" id="PF19127">
    <property type="entry name" value="Choline_bind_3"/>
    <property type="match status" value="1"/>
</dbReference>
<evidence type="ECO:0000256" key="2">
    <source>
        <dbReference type="PROSITE-ProRule" id="PRU00591"/>
    </source>
</evidence>
<name>A0A1S9N4A9_CLOBE</name>
<gene>
    <name evidence="4" type="ORF">CBEIBR21_15500</name>
</gene>
<reference evidence="4 5" key="1">
    <citation type="submission" date="2017-02" db="EMBL/GenBank/DDBJ databases">
        <title>Genome sequence of Clostridium beijerinckii Br21.</title>
        <authorList>
            <person name="Fonseca B.C."/>
            <person name="Guazzaroni M.E."/>
            <person name="Riano-Pachon D.M."/>
            <person name="Reginatto V."/>
        </authorList>
    </citation>
    <scope>NUCLEOTIDE SEQUENCE [LARGE SCALE GENOMIC DNA]</scope>
    <source>
        <strain evidence="4 5">Br21</strain>
    </source>
</reference>
<dbReference type="PROSITE" id="PS51170">
    <property type="entry name" value="CW"/>
    <property type="match status" value="1"/>
</dbReference>
<evidence type="ECO:0000313" key="5">
    <source>
        <dbReference type="Proteomes" id="UP000190959"/>
    </source>
</evidence>